<evidence type="ECO:0000256" key="1">
    <source>
        <dbReference type="ARBA" id="ARBA00022574"/>
    </source>
</evidence>
<proteinExistence type="inferred from homology"/>
<name>A0A8C4AEX4_9TELE</name>
<keyword evidence="1 3" id="KW-0853">WD repeat</keyword>
<dbReference type="InterPro" id="IPR015505">
    <property type="entry name" value="Coronin"/>
</dbReference>
<dbReference type="InterPro" id="IPR001680">
    <property type="entry name" value="WD40_rpt"/>
</dbReference>
<feature type="repeat" description="WD" evidence="3">
    <location>
        <begin position="77"/>
        <end position="119"/>
    </location>
</feature>
<dbReference type="PROSITE" id="PS50294">
    <property type="entry name" value="WD_REPEATS_REGION"/>
    <property type="match status" value="1"/>
</dbReference>
<dbReference type="FunFam" id="2.130.10.10:FF:003604">
    <property type="entry name" value="Coronin"/>
    <property type="match status" value="1"/>
</dbReference>
<dbReference type="InterPro" id="IPR019775">
    <property type="entry name" value="WD40_repeat_CS"/>
</dbReference>
<dbReference type="Ensembl" id="ENSDCDT00010057204.1">
    <property type="protein sequence ID" value="ENSDCDP00010046992.1"/>
    <property type="gene ID" value="ENSDCDG00010028510.1"/>
</dbReference>
<organism evidence="6 7">
    <name type="scientific">Denticeps clupeoides</name>
    <name type="common">denticle herring</name>
    <dbReference type="NCBI Taxonomy" id="299321"/>
    <lineage>
        <taxon>Eukaryota</taxon>
        <taxon>Metazoa</taxon>
        <taxon>Chordata</taxon>
        <taxon>Craniata</taxon>
        <taxon>Vertebrata</taxon>
        <taxon>Euteleostomi</taxon>
        <taxon>Actinopterygii</taxon>
        <taxon>Neopterygii</taxon>
        <taxon>Teleostei</taxon>
        <taxon>Clupei</taxon>
        <taxon>Clupeiformes</taxon>
        <taxon>Denticipitoidei</taxon>
        <taxon>Denticipitidae</taxon>
        <taxon>Denticeps</taxon>
    </lineage>
</organism>
<feature type="domain" description="DUF1899" evidence="5">
    <location>
        <begin position="4"/>
        <end position="68"/>
    </location>
</feature>
<keyword evidence="2 4" id="KW-0677">Repeat</keyword>
<dbReference type="GeneTree" id="ENSGT00940000159328"/>
<evidence type="ECO:0000256" key="4">
    <source>
        <dbReference type="RuleBase" id="RU280818"/>
    </source>
</evidence>
<evidence type="ECO:0000259" key="5">
    <source>
        <dbReference type="SMART" id="SM01166"/>
    </source>
</evidence>
<dbReference type="Pfam" id="PF00400">
    <property type="entry name" value="WD40"/>
    <property type="match status" value="3"/>
</dbReference>
<dbReference type="SMART" id="SM00320">
    <property type="entry name" value="WD40"/>
    <property type="match status" value="3"/>
</dbReference>
<reference evidence="6" key="2">
    <citation type="submission" date="2025-05" db="UniProtKB">
        <authorList>
            <consortium name="Ensembl"/>
        </authorList>
    </citation>
    <scope>IDENTIFICATION</scope>
</reference>
<feature type="repeat" description="WD" evidence="3">
    <location>
        <begin position="127"/>
        <end position="169"/>
    </location>
</feature>
<dbReference type="PANTHER" id="PTHR10856:SF23">
    <property type="entry name" value="CORONIN-6"/>
    <property type="match status" value="1"/>
</dbReference>
<keyword evidence="7" id="KW-1185">Reference proteome</keyword>
<evidence type="ECO:0000313" key="7">
    <source>
        <dbReference type="Proteomes" id="UP000694580"/>
    </source>
</evidence>
<protein>
    <recommendedName>
        <fullName evidence="4">Coronin</fullName>
    </recommendedName>
</protein>
<dbReference type="GO" id="GO:0051015">
    <property type="term" value="F:actin filament binding"/>
    <property type="evidence" value="ECO:0007669"/>
    <property type="project" value="TreeGrafter"/>
</dbReference>
<evidence type="ECO:0000256" key="2">
    <source>
        <dbReference type="ARBA" id="ARBA00022737"/>
    </source>
</evidence>
<dbReference type="InterPro" id="IPR036322">
    <property type="entry name" value="WD40_repeat_dom_sf"/>
</dbReference>
<dbReference type="PROSITE" id="PS50082">
    <property type="entry name" value="WD_REPEATS_2"/>
    <property type="match status" value="2"/>
</dbReference>
<dbReference type="InterPro" id="IPR015943">
    <property type="entry name" value="WD40/YVTN_repeat-like_dom_sf"/>
</dbReference>
<reference evidence="6 7" key="1">
    <citation type="submission" date="2020-06" db="EMBL/GenBank/DDBJ databases">
        <authorList>
            <consortium name="Wellcome Sanger Institute Data Sharing"/>
        </authorList>
    </citation>
    <scope>NUCLEOTIDE SEQUENCE [LARGE SCALE GENOMIC DNA]</scope>
</reference>
<dbReference type="SUPFAM" id="SSF50978">
    <property type="entry name" value="WD40 repeat-like"/>
    <property type="match status" value="1"/>
</dbReference>
<dbReference type="PANTHER" id="PTHR10856">
    <property type="entry name" value="CORONIN"/>
    <property type="match status" value="1"/>
</dbReference>
<comment type="similarity">
    <text evidence="4">Belongs to the WD repeat coronin family.</text>
</comment>
<dbReference type="Proteomes" id="UP000694580">
    <property type="component" value="Chromosome 6"/>
</dbReference>
<accession>A0A8C4AEX4</accession>
<dbReference type="InterPro" id="IPR015048">
    <property type="entry name" value="DUF1899"/>
</dbReference>
<evidence type="ECO:0000313" key="6">
    <source>
        <dbReference type="Ensembl" id="ENSDCDP00010060134.1"/>
    </source>
</evidence>
<dbReference type="Pfam" id="PF08953">
    <property type="entry name" value="DUF1899"/>
    <property type="match status" value="1"/>
</dbReference>
<dbReference type="Pfam" id="PF16300">
    <property type="entry name" value="WD40_4"/>
    <property type="match status" value="1"/>
</dbReference>
<dbReference type="GO" id="GO:0007015">
    <property type="term" value="P:actin filament organization"/>
    <property type="evidence" value="ECO:0007669"/>
    <property type="project" value="TreeGrafter"/>
</dbReference>
<dbReference type="AlphaFoldDB" id="A0A8C4AEX4"/>
<evidence type="ECO:0000256" key="3">
    <source>
        <dbReference type="PROSITE-ProRule" id="PRU00221"/>
    </source>
</evidence>
<dbReference type="PROSITE" id="PS00678">
    <property type="entry name" value="WD_REPEATS_1"/>
    <property type="match status" value="1"/>
</dbReference>
<dbReference type="SMART" id="SM01167">
    <property type="entry name" value="DUF1900"/>
    <property type="match status" value="1"/>
</dbReference>
<dbReference type="Gene3D" id="2.130.10.10">
    <property type="entry name" value="YVTN repeat-like/Quinoprotein amine dehydrogenase"/>
    <property type="match status" value="1"/>
</dbReference>
<dbReference type="Ensembl" id="ENSDCDT00010070869.1">
    <property type="protein sequence ID" value="ENSDCDP00010060134.1"/>
    <property type="gene ID" value="ENSDCDG00010033468.1"/>
</dbReference>
<dbReference type="GO" id="GO:0016477">
    <property type="term" value="P:cell migration"/>
    <property type="evidence" value="ECO:0007669"/>
    <property type="project" value="TreeGrafter"/>
</dbReference>
<gene>
    <name evidence="6" type="primary">CORO6</name>
</gene>
<dbReference type="SMART" id="SM01166">
    <property type="entry name" value="DUF1899"/>
    <property type="match status" value="1"/>
</dbReference>
<sequence>MSRSIVRQSKFRHVFGQAGKAEQCYDDIRVSKVTWDSSFCAVNPKFLAVIVEASGGGAFLVLPLSKVGRLDKNHPLVIGHSGPVLDIDWCPHNDNILASCSEDCTAMVWQIPDHTPTRPMSEPIVVLEGHSKRVGIVSWHPTARNILLSAGSDNLIIIWNVGTGEPLIIMEDHPDLIYNVSWNRNGSLFCTTCKDRRLRVCDPRKREVVATNFEEPIAVLELDTSNGVLLPYYDPDTNMVYLCGKGDSSIRYFEITDEPPYVHYVSTFSSKEPQRGMGFMPKRGVDVSKCEIARLYKLHERKCEPIMMTVPRKSDLFQDDLYPDTAGPDPAIEPEDWLEGRDEDPILVSLRDGYTPPKSRELKVAKKNVLDSRATPQRSLSSCDGTNLPPQLLEKLLEEIQNLKATVLSQEKRICDLENKLSKYTNGTV</sequence>